<accession>S3HV31</accession>
<evidence type="ECO:0000259" key="1">
    <source>
        <dbReference type="Pfam" id="PF03417"/>
    </source>
</evidence>
<dbReference type="EMBL" id="AEYE02000017">
    <property type="protein sequence ID" value="EPE97041.1"/>
    <property type="molecule type" value="Genomic_DNA"/>
</dbReference>
<gene>
    <name evidence="2" type="ORF">RGCCGE502_16795</name>
</gene>
<keyword evidence="2" id="KW-0012">Acyltransferase</keyword>
<feature type="domain" description="Peptidase C45 hydrolase" evidence="1">
    <location>
        <begin position="107"/>
        <end position="328"/>
    </location>
</feature>
<dbReference type="GO" id="GO:0016746">
    <property type="term" value="F:acyltransferase activity"/>
    <property type="evidence" value="ECO:0007669"/>
    <property type="project" value="UniProtKB-KW"/>
</dbReference>
<evidence type="ECO:0000313" key="3">
    <source>
        <dbReference type="Proteomes" id="UP000014411"/>
    </source>
</evidence>
<dbReference type="RefSeq" id="WP_016555354.1">
    <property type="nucleotide sequence ID" value="NZ_AEYE02000017.1"/>
</dbReference>
<dbReference type="Gene3D" id="3.60.60.10">
    <property type="entry name" value="Penicillin V Acylase, Chain A"/>
    <property type="match status" value="1"/>
</dbReference>
<organism evidence="2 3">
    <name type="scientific">Rhizobium grahamii CCGE 502</name>
    <dbReference type="NCBI Taxonomy" id="990285"/>
    <lineage>
        <taxon>Bacteria</taxon>
        <taxon>Pseudomonadati</taxon>
        <taxon>Pseudomonadota</taxon>
        <taxon>Alphaproteobacteria</taxon>
        <taxon>Hyphomicrobiales</taxon>
        <taxon>Rhizobiaceae</taxon>
        <taxon>Rhizobium/Agrobacterium group</taxon>
        <taxon>Rhizobium</taxon>
    </lineage>
</organism>
<protein>
    <submittedName>
        <fullName evidence="2">Acyl-CoA-6-aminopenicillanic acid acyltransferase</fullName>
    </submittedName>
</protein>
<dbReference type="STRING" id="990285.RGCCGE502_16795"/>
<proteinExistence type="predicted"/>
<sequence>MAKSKIPVIVLRGTAFERGQQHAAHLRSLIVANYDHLRRTADADVWKCASAKAVASLEKASALDPDLSSELEGMAAETGISTVDMYLLSCFEYFSQRTTGCTSAAVSTPSGALVAQNWDGPEGAERHLAVLVHESPGKRMVTIATAGTLGWVGLNDSGFAFVNNDLMLDEKHDSLPSLVIRRLMLARPSVEAALSVLMCQHHMSGRSFILGDAAGRLQLAEVGPSVGVSRHIVGSVVHTNHPLFPDASIWEDIEAGARHYPSSRERLRAARLHTLTDAASLSALLHDRTGAPDAIFKSFSTREQTATAFSVIFDCGQRKLTIWSGQPDEASPQHIGLLA</sequence>
<dbReference type="NCBIfam" id="NF040521">
    <property type="entry name" value="C45_proenzyme"/>
    <property type="match status" value="1"/>
</dbReference>
<dbReference type="AlphaFoldDB" id="S3HV31"/>
<dbReference type="PANTHER" id="PTHR34180">
    <property type="entry name" value="PEPTIDASE C45"/>
    <property type="match status" value="1"/>
</dbReference>
<reference evidence="2 3" key="1">
    <citation type="journal article" date="2012" name="J. Bacteriol.">
        <title>Genome sequence of Rhizobium grahamii CCGE502, a broad-host-range symbiont with low nodulation competitiveness in Phaseolus vulgaris.</title>
        <authorList>
            <person name="Althabegoiti M.J."/>
            <person name="Lozano L."/>
            <person name="Torres-Tejerizo G."/>
            <person name="Ormeno-Orrillo E."/>
            <person name="Rogel M.A."/>
            <person name="Gonzalez V."/>
            <person name="Martinez-Romero E."/>
        </authorList>
    </citation>
    <scope>NUCLEOTIDE SEQUENCE [LARGE SCALE GENOMIC DNA]</scope>
    <source>
        <strain evidence="2 3">CCGE 502</strain>
    </source>
</reference>
<name>S3HV31_9HYPH</name>
<dbReference type="Proteomes" id="UP000014411">
    <property type="component" value="Unassembled WGS sequence"/>
</dbReference>
<keyword evidence="2" id="KW-0808">Transferase</keyword>
<evidence type="ECO:0000313" key="2">
    <source>
        <dbReference type="EMBL" id="EPE97041.1"/>
    </source>
</evidence>
<dbReference type="InterPro" id="IPR047794">
    <property type="entry name" value="C45_proenzyme-like"/>
</dbReference>
<dbReference type="eggNOG" id="COG4927">
    <property type="taxonomic scope" value="Bacteria"/>
</dbReference>
<keyword evidence="3" id="KW-1185">Reference proteome</keyword>
<dbReference type="HOGENOM" id="CLU_037787_2_0_5"/>
<dbReference type="PANTHER" id="PTHR34180:SF1">
    <property type="entry name" value="BETA-ALANYL-DOPAMINE_CARCININE HYDROLASE"/>
    <property type="match status" value="1"/>
</dbReference>
<dbReference type="Pfam" id="PF03417">
    <property type="entry name" value="AAT"/>
    <property type="match status" value="1"/>
</dbReference>
<comment type="caution">
    <text evidence="2">The sequence shown here is derived from an EMBL/GenBank/DDBJ whole genome shotgun (WGS) entry which is preliminary data.</text>
</comment>
<dbReference type="Gene3D" id="1.10.10.2120">
    <property type="match status" value="1"/>
</dbReference>
<dbReference type="InterPro" id="IPR005079">
    <property type="entry name" value="Peptidase_C45_hydrolase"/>
</dbReference>
<dbReference type="InterPro" id="IPR047801">
    <property type="entry name" value="Peptidase_C45"/>
</dbReference>